<feature type="compositionally biased region" description="Basic and acidic residues" evidence="1">
    <location>
        <begin position="270"/>
        <end position="282"/>
    </location>
</feature>
<name>A0A9P0PSG9_ACAOB</name>
<evidence type="ECO:0000313" key="3">
    <source>
        <dbReference type="Proteomes" id="UP001152888"/>
    </source>
</evidence>
<evidence type="ECO:0000313" key="2">
    <source>
        <dbReference type="EMBL" id="CAH1995412.1"/>
    </source>
</evidence>
<evidence type="ECO:0000256" key="1">
    <source>
        <dbReference type="SAM" id="MobiDB-lite"/>
    </source>
</evidence>
<sequence>MTWNNLTFKNCHRSEMLCFHTDMQFSHQLPSIININQITAEEDEDNFIYQIREELIENVMKHVDVIEDKHRLIKFVANCAYDALTKLLTIEFYHHSPVINPTEGAWVPDKPLMPSEPDTWAANNIPIIPKYKMEESVVDKPREEPQPVCTCSLGVICECHKKLEERILQLESLENLEPGESGSSATSGSNISLTQTPSEESLTPPVSVESEDLGPEVIEPDPDKCDLGGVVKIDSVQTLVLPKINIATTSASEFLPQSKIVVLPPIRVSAHFDGKPEEDKKRRGDKKKKQ</sequence>
<dbReference type="Proteomes" id="UP001152888">
    <property type="component" value="Unassembled WGS sequence"/>
</dbReference>
<dbReference type="AlphaFoldDB" id="A0A9P0PSG9"/>
<keyword evidence="3" id="KW-1185">Reference proteome</keyword>
<dbReference type="OrthoDB" id="268799at2759"/>
<dbReference type="EMBL" id="CAKOFQ010007226">
    <property type="protein sequence ID" value="CAH1995412.1"/>
    <property type="molecule type" value="Genomic_DNA"/>
</dbReference>
<protein>
    <submittedName>
        <fullName evidence="2">Uncharacterized protein</fullName>
    </submittedName>
</protein>
<gene>
    <name evidence="2" type="ORF">ACAOBT_LOCUS22584</name>
</gene>
<proteinExistence type="predicted"/>
<accession>A0A9P0PSG9</accession>
<feature type="region of interest" description="Disordered" evidence="1">
    <location>
        <begin position="269"/>
        <end position="290"/>
    </location>
</feature>
<feature type="compositionally biased region" description="Acidic residues" evidence="1">
    <location>
        <begin position="209"/>
        <end position="220"/>
    </location>
</feature>
<reference evidence="2" key="1">
    <citation type="submission" date="2022-03" db="EMBL/GenBank/DDBJ databases">
        <authorList>
            <person name="Sayadi A."/>
        </authorList>
    </citation>
    <scope>NUCLEOTIDE SEQUENCE</scope>
</reference>
<feature type="region of interest" description="Disordered" evidence="1">
    <location>
        <begin position="175"/>
        <end position="222"/>
    </location>
</feature>
<feature type="compositionally biased region" description="Low complexity" evidence="1">
    <location>
        <begin position="179"/>
        <end position="192"/>
    </location>
</feature>
<organism evidence="2 3">
    <name type="scientific">Acanthoscelides obtectus</name>
    <name type="common">Bean weevil</name>
    <name type="synonym">Bruchus obtectus</name>
    <dbReference type="NCBI Taxonomy" id="200917"/>
    <lineage>
        <taxon>Eukaryota</taxon>
        <taxon>Metazoa</taxon>
        <taxon>Ecdysozoa</taxon>
        <taxon>Arthropoda</taxon>
        <taxon>Hexapoda</taxon>
        <taxon>Insecta</taxon>
        <taxon>Pterygota</taxon>
        <taxon>Neoptera</taxon>
        <taxon>Endopterygota</taxon>
        <taxon>Coleoptera</taxon>
        <taxon>Polyphaga</taxon>
        <taxon>Cucujiformia</taxon>
        <taxon>Chrysomeloidea</taxon>
        <taxon>Chrysomelidae</taxon>
        <taxon>Bruchinae</taxon>
        <taxon>Bruchini</taxon>
        <taxon>Acanthoscelides</taxon>
    </lineage>
</organism>
<comment type="caution">
    <text evidence="2">The sequence shown here is derived from an EMBL/GenBank/DDBJ whole genome shotgun (WGS) entry which is preliminary data.</text>
</comment>